<reference evidence="1" key="2">
    <citation type="submission" date="2020-11" db="EMBL/GenBank/DDBJ databases">
        <authorList>
            <person name="McCartney M.A."/>
            <person name="Auch B."/>
            <person name="Kono T."/>
            <person name="Mallez S."/>
            <person name="Becker A."/>
            <person name="Gohl D.M."/>
            <person name="Silverstein K.A.T."/>
            <person name="Koren S."/>
            <person name="Bechman K.B."/>
            <person name="Herman A."/>
            <person name="Abrahante J.E."/>
            <person name="Garbe J."/>
        </authorList>
    </citation>
    <scope>NUCLEOTIDE SEQUENCE</scope>
    <source>
        <strain evidence="1">Duluth1</strain>
        <tissue evidence="1">Whole animal</tissue>
    </source>
</reference>
<comment type="caution">
    <text evidence="1">The sequence shown here is derived from an EMBL/GenBank/DDBJ whole genome shotgun (WGS) entry which is preliminary data.</text>
</comment>
<organism evidence="1 2">
    <name type="scientific">Dreissena polymorpha</name>
    <name type="common">Zebra mussel</name>
    <name type="synonym">Mytilus polymorpha</name>
    <dbReference type="NCBI Taxonomy" id="45954"/>
    <lineage>
        <taxon>Eukaryota</taxon>
        <taxon>Metazoa</taxon>
        <taxon>Spiralia</taxon>
        <taxon>Lophotrochozoa</taxon>
        <taxon>Mollusca</taxon>
        <taxon>Bivalvia</taxon>
        <taxon>Autobranchia</taxon>
        <taxon>Heteroconchia</taxon>
        <taxon>Euheterodonta</taxon>
        <taxon>Imparidentia</taxon>
        <taxon>Neoheterodontei</taxon>
        <taxon>Myida</taxon>
        <taxon>Dreissenoidea</taxon>
        <taxon>Dreissenidae</taxon>
        <taxon>Dreissena</taxon>
    </lineage>
</organism>
<name>A0A9D4DNC4_DREPO</name>
<dbReference type="EMBL" id="JAIWYP010000010">
    <property type="protein sequence ID" value="KAH3750769.1"/>
    <property type="molecule type" value="Genomic_DNA"/>
</dbReference>
<reference evidence="1" key="1">
    <citation type="journal article" date="2019" name="bioRxiv">
        <title>The Genome of the Zebra Mussel, Dreissena polymorpha: A Resource for Invasive Species Research.</title>
        <authorList>
            <person name="McCartney M.A."/>
            <person name="Auch B."/>
            <person name="Kono T."/>
            <person name="Mallez S."/>
            <person name="Zhang Y."/>
            <person name="Obille A."/>
            <person name="Becker A."/>
            <person name="Abrahante J.E."/>
            <person name="Garbe J."/>
            <person name="Badalamenti J.P."/>
            <person name="Herman A."/>
            <person name="Mangelson H."/>
            <person name="Liachko I."/>
            <person name="Sullivan S."/>
            <person name="Sone E.D."/>
            <person name="Koren S."/>
            <person name="Silverstein K.A.T."/>
            <person name="Beckman K.B."/>
            <person name="Gohl D.M."/>
        </authorList>
    </citation>
    <scope>NUCLEOTIDE SEQUENCE</scope>
    <source>
        <strain evidence="1">Duluth1</strain>
        <tissue evidence="1">Whole animal</tissue>
    </source>
</reference>
<proteinExistence type="predicted"/>
<evidence type="ECO:0000313" key="2">
    <source>
        <dbReference type="Proteomes" id="UP000828390"/>
    </source>
</evidence>
<protein>
    <submittedName>
        <fullName evidence="1">Uncharacterized protein</fullName>
    </submittedName>
</protein>
<keyword evidence="2" id="KW-1185">Reference proteome</keyword>
<gene>
    <name evidence="1" type="ORF">DPMN_185300</name>
</gene>
<accession>A0A9D4DNC4</accession>
<sequence length="92" mass="10173">MPIPQIPVDRKLDGVKIPVDRKLSTASSLDDILSSSPGTRAPSSEDVLAPKVHMQDCTQLYLIEKCLADMIVLRRILDYPTTIEGVLCHDDL</sequence>
<dbReference type="AlphaFoldDB" id="A0A9D4DNC4"/>
<evidence type="ECO:0000313" key="1">
    <source>
        <dbReference type="EMBL" id="KAH3750769.1"/>
    </source>
</evidence>
<dbReference type="Proteomes" id="UP000828390">
    <property type="component" value="Unassembled WGS sequence"/>
</dbReference>